<feature type="region of interest" description="Disordered" evidence="7">
    <location>
        <begin position="1"/>
        <end position="64"/>
    </location>
</feature>
<reference evidence="9 10" key="1">
    <citation type="submission" date="2024-09" db="EMBL/GenBank/DDBJ databases">
        <title>Genome sequencing and assembly of Phytophthora oleae, isolate VK10A, causative agent of rot of olive drupes.</title>
        <authorList>
            <person name="Conti Taguali S."/>
            <person name="Riolo M."/>
            <person name="La Spada F."/>
            <person name="Cacciola S.O."/>
            <person name="Dionisio G."/>
        </authorList>
    </citation>
    <scope>NUCLEOTIDE SEQUENCE [LARGE SCALE GENOMIC DNA]</scope>
    <source>
        <strain evidence="9 10">VK10A</strain>
    </source>
</reference>
<evidence type="ECO:0000313" key="9">
    <source>
        <dbReference type="EMBL" id="KAL3659361.1"/>
    </source>
</evidence>
<name>A0ABD3EYJ8_9STRA</name>
<keyword evidence="5 8" id="KW-1133">Transmembrane helix</keyword>
<comment type="caution">
    <text evidence="9">The sequence shown here is derived from an EMBL/GenBank/DDBJ whole genome shotgun (WGS) entry which is preliminary data.</text>
</comment>
<feature type="compositionally biased region" description="Basic and acidic residues" evidence="7">
    <location>
        <begin position="114"/>
        <end position="133"/>
    </location>
</feature>
<keyword evidence="3" id="KW-1003">Cell membrane</keyword>
<evidence type="ECO:0000256" key="1">
    <source>
        <dbReference type="ARBA" id="ARBA00004651"/>
    </source>
</evidence>
<evidence type="ECO:0000256" key="8">
    <source>
        <dbReference type="SAM" id="Phobius"/>
    </source>
</evidence>
<feature type="compositionally biased region" description="Basic and acidic residues" evidence="7">
    <location>
        <begin position="30"/>
        <end position="42"/>
    </location>
</feature>
<dbReference type="PANTHER" id="PTHR42865">
    <property type="entry name" value="PROTON/GLUTAMATE-ASPARTATE SYMPORTER"/>
    <property type="match status" value="1"/>
</dbReference>
<feature type="region of interest" description="Disordered" evidence="7">
    <location>
        <begin position="499"/>
        <end position="528"/>
    </location>
</feature>
<dbReference type="SUPFAM" id="SSF118215">
    <property type="entry name" value="Proton glutamate symport protein"/>
    <property type="match status" value="1"/>
</dbReference>
<feature type="transmembrane region" description="Helical" evidence="8">
    <location>
        <begin position="1446"/>
        <end position="1464"/>
    </location>
</feature>
<evidence type="ECO:0000313" key="10">
    <source>
        <dbReference type="Proteomes" id="UP001632037"/>
    </source>
</evidence>
<feature type="transmembrane region" description="Helical" evidence="8">
    <location>
        <begin position="1545"/>
        <end position="1568"/>
    </location>
</feature>
<evidence type="ECO:0000256" key="7">
    <source>
        <dbReference type="SAM" id="MobiDB-lite"/>
    </source>
</evidence>
<keyword evidence="2" id="KW-0813">Transport</keyword>
<dbReference type="GO" id="GO:0015293">
    <property type="term" value="F:symporter activity"/>
    <property type="evidence" value="ECO:0007669"/>
    <property type="project" value="UniProtKB-KW"/>
</dbReference>
<feature type="transmembrane region" description="Helical" evidence="8">
    <location>
        <begin position="1257"/>
        <end position="1277"/>
    </location>
</feature>
<feature type="compositionally biased region" description="Low complexity" evidence="7">
    <location>
        <begin position="955"/>
        <end position="973"/>
    </location>
</feature>
<protein>
    <recommendedName>
        <fullName evidence="11">Amino acid transporter</fullName>
    </recommendedName>
</protein>
<accession>A0ABD3EYJ8</accession>
<evidence type="ECO:0000256" key="5">
    <source>
        <dbReference type="ARBA" id="ARBA00022989"/>
    </source>
</evidence>
<dbReference type="Pfam" id="PF00375">
    <property type="entry name" value="SDF"/>
    <property type="match status" value="1"/>
</dbReference>
<evidence type="ECO:0000256" key="4">
    <source>
        <dbReference type="ARBA" id="ARBA00022692"/>
    </source>
</evidence>
<keyword evidence="6 8" id="KW-0472">Membrane</keyword>
<dbReference type="InterPro" id="IPR001991">
    <property type="entry name" value="Na-dicarboxylate_symporter"/>
</dbReference>
<feature type="compositionally biased region" description="Basic and acidic residues" evidence="7">
    <location>
        <begin position="183"/>
        <end position="194"/>
    </location>
</feature>
<feature type="transmembrane region" description="Helical" evidence="8">
    <location>
        <begin position="1289"/>
        <end position="1309"/>
    </location>
</feature>
<feature type="region of interest" description="Disordered" evidence="7">
    <location>
        <begin position="107"/>
        <end position="312"/>
    </location>
</feature>
<dbReference type="Gene3D" id="1.10.3860.10">
    <property type="entry name" value="Sodium:dicarboxylate symporter"/>
    <property type="match status" value="1"/>
</dbReference>
<comment type="subcellular location">
    <subcellularLocation>
        <location evidence="1">Cell membrane</location>
        <topology evidence="1">Multi-pass membrane protein</topology>
    </subcellularLocation>
</comment>
<evidence type="ECO:0008006" key="11">
    <source>
        <dbReference type="Google" id="ProtNLM"/>
    </source>
</evidence>
<feature type="compositionally biased region" description="Polar residues" evidence="7">
    <location>
        <begin position="454"/>
        <end position="474"/>
    </location>
</feature>
<feature type="compositionally biased region" description="Low complexity" evidence="7">
    <location>
        <begin position="594"/>
        <end position="604"/>
    </location>
</feature>
<gene>
    <name evidence="9" type="ORF">V7S43_015632</name>
</gene>
<feature type="compositionally biased region" description="Acidic residues" evidence="7">
    <location>
        <begin position="134"/>
        <end position="144"/>
    </location>
</feature>
<dbReference type="InterPro" id="IPR036458">
    <property type="entry name" value="Na:dicarbo_symporter_sf"/>
</dbReference>
<dbReference type="PANTHER" id="PTHR42865:SF7">
    <property type="entry name" value="PROTON_GLUTAMATE-ASPARTATE SYMPORTER"/>
    <property type="match status" value="1"/>
</dbReference>
<keyword evidence="4 8" id="KW-0812">Transmembrane</keyword>
<organism evidence="9 10">
    <name type="scientific">Phytophthora oleae</name>
    <dbReference type="NCBI Taxonomy" id="2107226"/>
    <lineage>
        <taxon>Eukaryota</taxon>
        <taxon>Sar</taxon>
        <taxon>Stramenopiles</taxon>
        <taxon>Oomycota</taxon>
        <taxon>Peronosporomycetes</taxon>
        <taxon>Peronosporales</taxon>
        <taxon>Peronosporaceae</taxon>
        <taxon>Phytophthora</taxon>
    </lineage>
</organism>
<feature type="compositionally biased region" description="Polar residues" evidence="7">
    <location>
        <begin position="275"/>
        <end position="287"/>
    </location>
</feature>
<evidence type="ECO:0000256" key="2">
    <source>
        <dbReference type="ARBA" id="ARBA00022448"/>
    </source>
</evidence>
<dbReference type="GO" id="GO:0005886">
    <property type="term" value="C:plasma membrane"/>
    <property type="evidence" value="ECO:0007669"/>
    <property type="project" value="UniProtKB-SubCell"/>
</dbReference>
<evidence type="ECO:0000256" key="3">
    <source>
        <dbReference type="ARBA" id="ARBA00022475"/>
    </source>
</evidence>
<feature type="region of interest" description="Disordered" evidence="7">
    <location>
        <begin position="1757"/>
        <end position="1784"/>
    </location>
</feature>
<keyword evidence="10" id="KW-1185">Reference proteome</keyword>
<feature type="region of interest" description="Disordered" evidence="7">
    <location>
        <begin position="451"/>
        <end position="474"/>
    </location>
</feature>
<sequence length="1784" mass="192494">MDLVSMVERATCSQTEDHLEDTRPSSAEIIEPKRKTSGRETESAFADFLSDGSNSSDEEDEDDVDTRKLLRMQQQADDQMFVEMKLEVESKGGNSGNSFRLTLAKPGAFDDEFNGPRKLVEEAKRRESAAEPRESEDEETDELSFSDANSFSGDSFVEPVAVQKESLASRPPSFDDEGDSFFDEPRPSFSDEHSFTGGGDSFTDNSFVYRPSLPDDEETPIKPQGNASSFVDASFVYRPSLPTNDDSREKEGKDPVQPESGSSPALRDCEKEAQSTDAATSFISQPTLPDGEVVINETTSSTASGDSSFVYRPTLDEDVPEVVFGYTRPASTATEEENSFVYRVTLPGPDDETKGAIEAELQESKAPSIGNASPRVSDEHEPSFLSPTASSFIRSSDAVAFHFEAVDSSFRLNEGEAVEDSNLCEITPPTIDTPELEKEAELAPRTIAEAIPSLSRQSSAASTGPAQDFTSQRRLTATRESWRVSSLDFRESKHAFDEELGPLAGHPSPRASAVESEQHPRLSTFQERASAASNSSSFASFHSQANFFVDDAQRSFSSVSSLSLDSRASGDDSFANVAILGDDGRDENERRSSDIISQDEQSSIQSLDRSYSNLVEATAGLDRSFSKLLDREGLYQDEDCSSANGTSLGSSLASSAVSQASAASDDLPFASFNAAKPPPSSQDAQVLYRSLAVPRTEVKAVKPSSHSTGAATFSSAALLAAIKTRDARTNTRSEETEAGDVALGALPPLAAPLKINVMNRGRGSLSSTLLSKGSAGSPSISVSPLAMSNMTRSSVASSTGTADRLDFTGVYRGSVNSLEASHSTPAEVKAEENKDAVKFELTSVKLERSISDSRMMQRESRQKVEEFFRKTYQKSVDDIDEREVHRWTNRKTRARTTVIQLVDDVQQQLRHFDLTDDKAKIIDLKNLRNGGTKPGWHLEQDVPLPVRREDSAKQSRMGMTAGTTSTGTTATRSIPSDVVPMAPNYVISPQEDCQRPKILAKKTPKAATEGRFFARRADNVSLTPTLPRLSALESPAFSASPFVTSLATSNGFNGSGGPGKSPVAFAGTASGFLWKAESGSNGLKHSGVDHFDASGVSYSQRPTFADRVQSLSASLASTLRRVLPGRNPQVNEPGVTSPQSQCTAPAALPRAYDHNGFYQAPFKVPGLNNPLGQRKKTPAESDEAWVRQWLILATCAVVGLSLGAILVRVVIIDSSAFNLSPDDVHERQQSNGELPFAAGVRWLLLPGHLFLRVWSAVSTLLLFCYVVTGLADLVGCADKAELVISFRSIGYALLLALLAVLEGILALWFTHHFGWFRGQSSTASTKGAKLSDAIGATPLPHGAVGLLCTGEKEYLQDLGHDVFACSNSSLTLPLYQEVATNSTGITDSGPAVFALQEVTAVLATPPSNPYYPKALGSETNLTLSLLSELTPDNIMAPFSHPEADEMATLGGMIAVTLILGFVCGKRILSLRRDAQAAMFETARSNAPDPHQSRQYIVGVVMELQLALEWLVPVMERYLAPGGFFSLMLGNVMAHHREWRSFTSPMASLIIGVLILVVLHAALVLPMMWRQFSSRRRRLPLLTTTRAFTPTFLFSFTTNNVALSAPVTMQCFSRVQTTTRSAAQLTTAVTASLTRNARALYLPLLLLWLLETSTPEEIVLSTGDYLSIGLLSLLSSFCGGSTRLTLAMARTLWAIAVGDETSSLLPATLPLLVVCDVILSRVASVVNVADHLVLTHLAAQHWGEAVVHGVTSSNNANQFVPSPSPLDDSQAPRPSSSAMLSSVYL</sequence>
<dbReference type="Proteomes" id="UP001632037">
    <property type="component" value="Unassembled WGS sequence"/>
</dbReference>
<feature type="compositionally biased region" description="Basic and acidic residues" evidence="7">
    <location>
        <begin position="245"/>
        <end position="256"/>
    </location>
</feature>
<dbReference type="EMBL" id="JBIMZQ010000047">
    <property type="protein sequence ID" value="KAL3659361.1"/>
    <property type="molecule type" value="Genomic_DNA"/>
</dbReference>
<evidence type="ECO:0000256" key="6">
    <source>
        <dbReference type="ARBA" id="ARBA00023136"/>
    </source>
</evidence>
<feature type="compositionally biased region" description="Polar residues" evidence="7">
    <location>
        <begin position="1771"/>
        <end position="1784"/>
    </location>
</feature>
<feature type="compositionally biased region" description="Polar residues" evidence="7">
    <location>
        <begin position="296"/>
        <end position="307"/>
    </location>
</feature>
<proteinExistence type="predicted"/>
<feature type="region of interest" description="Disordered" evidence="7">
    <location>
        <begin position="578"/>
        <end position="604"/>
    </location>
</feature>
<feature type="region of interest" description="Disordered" evidence="7">
    <location>
        <begin position="950"/>
        <end position="976"/>
    </location>
</feature>